<organism evidence="1 2">
    <name type="scientific">candidate division KSB3 bacterium</name>
    <dbReference type="NCBI Taxonomy" id="2044937"/>
    <lineage>
        <taxon>Bacteria</taxon>
        <taxon>candidate division KSB3</taxon>
    </lineage>
</organism>
<dbReference type="EMBL" id="WJJP01000011">
    <property type="protein sequence ID" value="MBD3323014.1"/>
    <property type="molecule type" value="Genomic_DNA"/>
</dbReference>
<protein>
    <submittedName>
        <fullName evidence="1">Uncharacterized protein</fullName>
    </submittedName>
</protein>
<evidence type="ECO:0000313" key="1">
    <source>
        <dbReference type="EMBL" id="MBD3323014.1"/>
    </source>
</evidence>
<evidence type="ECO:0000313" key="2">
    <source>
        <dbReference type="Proteomes" id="UP000649604"/>
    </source>
</evidence>
<proteinExistence type="predicted"/>
<name>A0A9D5JS59_9BACT</name>
<dbReference type="AlphaFoldDB" id="A0A9D5JS59"/>
<sequence>MTVNGKGFLIALNPGEHIIRIRAWGYWDITLTKKYGYALTEKTHEMLQNGRAWQMVIDFRHLYPRSEDIQRMLREYLEQASSHGIQHIVYLGDRATLQIRLDRFFQEMTPEHEVFMASDEETPQGICNHVSS</sequence>
<reference evidence="1" key="1">
    <citation type="submission" date="2019-11" db="EMBL/GenBank/DDBJ databases">
        <title>Microbial mats filling the niche in hypersaline microbial mats.</title>
        <authorList>
            <person name="Wong H.L."/>
            <person name="Macleod F.I."/>
            <person name="White R.A. III"/>
            <person name="Burns B.P."/>
        </authorList>
    </citation>
    <scope>NUCLEOTIDE SEQUENCE</scope>
    <source>
        <strain evidence="1">Rbin_158</strain>
    </source>
</reference>
<comment type="caution">
    <text evidence="1">The sequence shown here is derived from an EMBL/GenBank/DDBJ whole genome shotgun (WGS) entry which is preliminary data.</text>
</comment>
<dbReference type="Proteomes" id="UP000649604">
    <property type="component" value="Unassembled WGS sequence"/>
</dbReference>
<accession>A0A9D5JS59</accession>
<gene>
    <name evidence="1" type="ORF">GF339_00425</name>
</gene>